<dbReference type="Proteomes" id="UP000027222">
    <property type="component" value="Unassembled WGS sequence"/>
</dbReference>
<proteinExistence type="predicted"/>
<keyword evidence="2" id="KW-1185">Reference proteome</keyword>
<dbReference type="AlphaFoldDB" id="A0A067SFA9"/>
<evidence type="ECO:0000313" key="1">
    <source>
        <dbReference type="EMBL" id="KDR69586.1"/>
    </source>
</evidence>
<evidence type="ECO:0000313" key="2">
    <source>
        <dbReference type="Proteomes" id="UP000027222"/>
    </source>
</evidence>
<protein>
    <submittedName>
        <fullName evidence="1">Uncharacterized protein</fullName>
    </submittedName>
</protein>
<organism evidence="1 2">
    <name type="scientific">Galerina marginata (strain CBS 339.88)</name>
    <dbReference type="NCBI Taxonomy" id="685588"/>
    <lineage>
        <taxon>Eukaryota</taxon>
        <taxon>Fungi</taxon>
        <taxon>Dikarya</taxon>
        <taxon>Basidiomycota</taxon>
        <taxon>Agaricomycotina</taxon>
        <taxon>Agaricomycetes</taxon>
        <taxon>Agaricomycetidae</taxon>
        <taxon>Agaricales</taxon>
        <taxon>Agaricineae</taxon>
        <taxon>Strophariaceae</taxon>
        <taxon>Galerina</taxon>
    </lineage>
</organism>
<accession>A0A067SFA9</accession>
<name>A0A067SFA9_GALM3</name>
<sequence length="65" mass="7455">MLFSRHLCAYVASMIARLEVFRSVVWVIYVPPSLTSIGFGRFLLSTFYISFRSNFSVAQRPTLGF</sequence>
<reference evidence="2" key="1">
    <citation type="journal article" date="2014" name="Proc. Natl. Acad. Sci. U.S.A.">
        <title>Extensive sampling of basidiomycete genomes demonstrates inadequacy of the white-rot/brown-rot paradigm for wood decay fungi.</title>
        <authorList>
            <person name="Riley R."/>
            <person name="Salamov A.A."/>
            <person name="Brown D.W."/>
            <person name="Nagy L.G."/>
            <person name="Floudas D."/>
            <person name="Held B.W."/>
            <person name="Levasseur A."/>
            <person name="Lombard V."/>
            <person name="Morin E."/>
            <person name="Otillar R."/>
            <person name="Lindquist E.A."/>
            <person name="Sun H."/>
            <person name="LaButti K.M."/>
            <person name="Schmutz J."/>
            <person name="Jabbour D."/>
            <person name="Luo H."/>
            <person name="Baker S.E."/>
            <person name="Pisabarro A.G."/>
            <person name="Walton J.D."/>
            <person name="Blanchette R.A."/>
            <person name="Henrissat B."/>
            <person name="Martin F."/>
            <person name="Cullen D."/>
            <person name="Hibbett D.S."/>
            <person name="Grigoriev I.V."/>
        </authorList>
    </citation>
    <scope>NUCLEOTIDE SEQUENCE [LARGE SCALE GENOMIC DNA]</scope>
    <source>
        <strain evidence="2">CBS 339.88</strain>
    </source>
</reference>
<dbReference type="HOGENOM" id="CLU_2849844_0_0_1"/>
<dbReference type="EMBL" id="KL142401">
    <property type="protein sequence ID" value="KDR69586.1"/>
    <property type="molecule type" value="Genomic_DNA"/>
</dbReference>
<gene>
    <name evidence="1" type="ORF">GALMADRAFT_255800</name>
</gene>